<keyword evidence="1" id="KW-0812">Transmembrane</keyword>
<protein>
    <submittedName>
        <fullName evidence="2">Uncharacterized protein</fullName>
    </submittedName>
</protein>
<comment type="caution">
    <text evidence="2">The sequence shown here is derived from an EMBL/GenBank/DDBJ whole genome shotgun (WGS) entry which is preliminary data.</text>
</comment>
<accession>A0A8H4IQN3</accession>
<name>A0A8H4IQN3_9PEZI</name>
<evidence type="ECO:0000313" key="3">
    <source>
        <dbReference type="Proteomes" id="UP000572817"/>
    </source>
</evidence>
<proteinExistence type="predicted"/>
<sequence length="366" mass="41901">MVDRTCLLESVTVLPISPEAKSTLLSSLWGPNLPSRGIQSAAVDTNPFFEYYSQQCDIFSVEQSTIEAPGNATQLGISTNHDLVGMIEHIRTTARDRKHTVHDLQRLQPGYDPEAKALSYGSDNEDQIVNNSMDWAARILTMMEIGRPRCAFSVRKPLLWDTGSLREFVANHFNPEAKEAGHVRLQKIFHARNLERLAGIQIEWTNNLADHLTLKDDDTKVLIFHHATFLEQTRSGIFPPGFCAETLRTLALLLPSSDKKTLRWFGKHQSIQTLDGRAIKCPRLRADDRQIDKFHFWRDRLAILKQVFDEAEPRTISQWWYDRRKGPQWYTFWVAMAVLLLTVFFGIIQSVEGALQVYKAYHPEGP</sequence>
<organism evidence="2 3">
    <name type="scientific">Botryosphaeria dothidea</name>
    <dbReference type="NCBI Taxonomy" id="55169"/>
    <lineage>
        <taxon>Eukaryota</taxon>
        <taxon>Fungi</taxon>
        <taxon>Dikarya</taxon>
        <taxon>Ascomycota</taxon>
        <taxon>Pezizomycotina</taxon>
        <taxon>Dothideomycetes</taxon>
        <taxon>Dothideomycetes incertae sedis</taxon>
        <taxon>Botryosphaeriales</taxon>
        <taxon>Botryosphaeriaceae</taxon>
        <taxon>Botryosphaeria</taxon>
    </lineage>
</organism>
<evidence type="ECO:0000313" key="2">
    <source>
        <dbReference type="EMBL" id="KAF4304672.1"/>
    </source>
</evidence>
<gene>
    <name evidence="2" type="ORF">GTA08_BOTSDO07901</name>
</gene>
<dbReference type="AlphaFoldDB" id="A0A8H4IQN3"/>
<keyword evidence="1" id="KW-0472">Membrane</keyword>
<evidence type="ECO:0000256" key="1">
    <source>
        <dbReference type="SAM" id="Phobius"/>
    </source>
</evidence>
<dbReference type="OrthoDB" id="5428890at2759"/>
<keyword evidence="1" id="KW-1133">Transmembrane helix</keyword>
<dbReference type="EMBL" id="WWBZ02000051">
    <property type="protein sequence ID" value="KAF4304672.1"/>
    <property type="molecule type" value="Genomic_DNA"/>
</dbReference>
<keyword evidence="3" id="KW-1185">Reference proteome</keyword>
<feature type="transmembrane region" description="Helical" evidence="1">
    <location>
        <begin position="329"/>
        <end position="348"/>
    </location>
</feature>
<reference evidence="2" key="1">
    <citation type="submission" date="2020-04" db="EMBL/GenBank/DDBJ databases">
        <title>Genome Assembly and Annotation of Botryosphaeria dothidea sdau 11-99, a Latent Pathogen of Apple Fruit Ring Rot in China.</title>
        <authorList>
            <person name="Yu C."/>
            <person name="Diao Y."/>
            <person name="Lu Q."/>
            <person name="Zhao J."/>
            <person name="Cui S."/>
            <person name="Peng C."/>
            <person name="He B."/>
            <person name="Liu H."/>
        </authorList>
    </citation>
    <scope>NUCLEOTIDE SEQUENCE [LARGE SCALE GENOMIC DNA]</scope>
    <source>
        <strain evidence="2">Sdau11-99</strain>
    </source>
</reference>
<dbReference type="Proteomes" id="UP000572817">
    <property type="component" value="Unassembled WGS sequence"/>
</dbReference>